<sequence length="116" mass="11362">MPGGAAPPALLDAVGFHIPGFIGGQDGVPGADAVLVAALKKFSLKQEDSPGIAVGDGKAGNLRAGSELGDLQIGSGTGGDSGGGRPLGPNRKEGEWPGLVAGAEVKLSDVHGSPWK</sequence>
<gene>
    <name evidence="2" type="ORF">NCCP1664_20910</name>
</gene>
<evidence type="ECO:0000256" key="1">
    <source>
        <dbReference type="SAM" id="MobiDB-lite"/>
    </source>
</evidence>
<feature type="region of interest" description="Disordered" evidence="1">
    <location>
        <begin position="65"/>
        <end position="116"/>
    </location>
</feature>
<comment type="caution">
    <text evidence="2">The sequence shown here is derived from an EMBL/GenBank/DDBJ whole genome shotgun (WGS) entry which is preliminary data.</text>
</comment>
<accession>A0A5A7NSL7</accession>
<proteinExistence type="predicted"/>
<name>A0A5A7NSL7_9MICC</name>
<reference evidence="2 3" key="1">
    <citation type="submission" date="2019-09" db="EMBL/GenBank/DDBJ databases">
        <title>Arthrobacter zafarii sp. nov., a moderately thermotolerant and halotolerant actinobacterium isolated from Cholistan desert soil of Pakistan.</title>
        <authorList>
            <person name="Amin A."/>
            <person name="Ahmed I."/>
            <person name="Khalid N."/>
            <person name="Schumann P."/>
            <person name="Busse H.J."/>
            <person name="Khan I.U."/>
            <person name="Li S."/>
            <person name="Li W.J."/>
        </authorList>
    </citation>
    <scope>NUCLEOTIDE SEQUENCE [LARGE SCALE GENOMIC DNA]</scope>
    <source>
        <strain evidence="2 3">NCCP-1664</strain>
    </source>
</reference>
<evidence type="ECO:0000313" key="2">
    <source>
        <dbReference type="EMBL" id="GER23596.1"/>
    </source>
</evidence>
<dbReference type="AlphaFoldDB" id="A0A5A7NSL7"/>
<feature type="compositionally biased region" description="Gly residues" evidence="1">
    <location>
        <begin position="75"/>
        <end position="86"/>
    </location>
</feature>
<protein>
    <submittedName>
        <fullName evidence="2">Uncharacterized protein</fullName>
    </submittedName>
</protein>
<dbReference type="Proteomes" id="UP000325307">
    <property type="component" value="Unassembled WGS sequence"/>
</dbReference>
<dbReference type="EMBL" id="BKDJ01000010">
    <property type="protein sequence ID" value="GER23596.1"/>
    <property type="molecule type" value="Genomic_DNA"/>
</dbReference>
<organism evidence="2 3">
    <name type="scientific">Zafaria cholistanensis</name>
    <dbReference type="NCBI Taxonomy" id="1682741"/>
    <lineage>
        <taxon>Bacteria</taxon>
        <taxon>Bacillati</taxon>
        <taxon>Actinomycetota</taxon>
        <taxon>Actinomycetes</taxon>
        <taxon>Micrococcales</taxon>
        <taxon>Micrococcaceae</taxon>
        <taxon>Zafaria</taxon>
    </lineage>
</organism>
<keyword evidence="3" id="KW-1185">Reference proteome</keyword>
<evidence type="ECO:0000313" key="3">
    <source>
        <dbReference type="Proteomes" id="UP000325307"/>
    </source>
</evidence>